<dbReference type="PROSITE" id="PS00420">
    <property type="entry name" value="SRCR_1"/>
    <property type="match status" value="1"/>
</dbReference>
<evidence type="ECO:0000313" key="9">
    <source>
        <dbReference type="Proteomes" id="UP000007110"/>
    </source>
</evidence>
<feature type="domain" description="SRCR" evidence="6">
    <location>
        <begin position="594"/>
        <end position="694"/>
    </location>
</feature>
<keyword evidence="9" id="KW-1185">Reference proteome</keyword>
<organism evidence="8 9">
    <name type="scientific">Strongylocentrotus purpuratus</name>
    <name type="common">Purple sea urchin</name>
    <dbReference type="NCBI Taxonomy" id="7668"/>
    <lineage>
        <taxon>Eukaryota</taxon>
        <taxon>Metazoa</taxon>
        <taxon>Echinodermata</taxon>
        <taxon>Eleutherozoa</taxon>
        <taxon>Echinozoa</taxon>
        <taxon>Echinoidea</taxon>
        <taxon>Euechinoidea</taxon>
        <taxon>Echinacea</taxon>
        <taxon>Camarodonta</taxon>
        <taxon>Echinidea</taxon>
        <taxon>Strongylocentrotidae</taxon>
        <taxon>Strongylocentrotus</taxon>
    </lineage>
</organism>
<keyword evidence="4" id="KW-0325">Glycoprotein</keyword>
<dbReference type="Proteomes" id="UP000007110">
    <property type="component" value="Unassembled WGS sequence"/>
</dbReference>
<dbReference type="EnsemblMetazoa" id="XM_003730468">
    <property type="protein sequence ID" value="XP_003730516"/>
    <property type="gene ID" value="LOC100891003"/>
</dbReference>
<dbReference type="SMART" id="SM00202">
    <property type="entry name" value="SR"/>
    <property type="match status" value="1"/>
</dbReference>
<dbReference type="AlphaFoldDB" id="A0A7M7GHW9"/>
<dbReference type="Pfam" id="PF00078">
    <property type="entry name" value="RVT_1"/>
    <property type="match status" value="1"/>
</dbReference>
<protein>
    <submittedName>
        <fullName evidence="8">Uncharacterized protein</fullName>
    </submittedName>
</protein>
<dbReference type="GeneID" id="100891003"/>
<dbReference type="PRINTS" id="PR00258">
    <property type="entry name" value="SPERACTRCPTR"/>
</dbReference>
<dbReference type="KEGG" id="spu:100891003"/>
<dbReference type="PANTHER" id="PTHR47510:SF3">
    <property type="entry name" value="ENDO_EXONUCLEASE_PHOSPHATASE DOMAIN-CONTAINING PROTEIN"/>
    <property type="match status" value="1"/>
</dbReference>
<dbReference type="PROSITE" id="PS50287">
    <property type="entry name" value="SRCR_2"/>
    <property type="match status" value="1"/>
</dbReference>
<evidence type="ECO:0000259" key="6">
    <source>
        <dbReference type="PROSITE" id="PS50287"/>
    </source>
</evidence>
<dbReference type="Pfam" id="PF00530">
    <property type="entry name" value="SRCR"/>
    <property type="match status" value="1"/>
</dbReference>
<dbReference type="PROSITE" id="PS50878">
    <property type="entry name" value="RT_POL"/>
    <property type="match status" value="1"/>
</dbReference>
<dbReference type="InParanoid" id="A0A7M7GHW9"/>
<dbReference type="InterPro" id="IPR043502">
    <property type="entry name" value="DNA/RNA_pol_sf"/>
</dbReference>
<feature type="domain" description="Reverse transcriptase" evidence="7">
    <location>
        <begin position="399"/>
        <end position="639"/>
    </location>
</feature>
<reference evidence="8" key="2">
    <citation type="submission" date="2021-01" db="UniProtKB">
        <authorList>
            <consortium name="EnsemblMetazoa"/>
        </authorList>
    </citation>
    <scope>IDENTIFICATION</scope>
</reference>
<feature type="disulfide bond" evidence="5">
    <location>
        <begin position="619"/>
        <end position="683"/>
    </location>
</feature>
<name>A0A7M7GHW9_STRPU</name>
<dbReference type="Gene3D" id="3.10.250.10">
    <property type="entry name" value="SRCR-like domain"/>
    <property type="match status" value="1"/>
</dbReference>
<dbReference type="RefSeq" id="XP_003730516.1">
    <property type="nucleotide sequence ID" value="XM_003730468.1"/>
</dbReference>
<evidence type="ECO:0000313" key="8">
    <source>
        <dbReference type="EnsemblMetazoa" id="XP_003730516"/>
    </source>
</evidence>
<accession>A0A7M7GHW9</accession>
<dbReference type="SUPFAM" id="SSF56219">
    <property type="entry name" value="DNase I-like"/>
    <property type="match status" value="1"/>
</dbReference>
<comment type="caution">
    <text evidence="5">Lacks conserved residue(s) required for the propagation of feature annotation.</text>
</comment>
<keyword evidence="2" id="KW-0677">Repeat</keyword>
<dbReference type="FunFam" id="3.10.250.10:FF:000006">
    <property type="entry name" value="neurotrypsin isoform X2"/>
    <property type="match status" value="1"/>
</dbReference>
<keyword evidence="1" id="KW-0732">Signal</keyword>
<dbReference type="GO" id="GO:0016020">
    <property type="term" value="C:membrane"/>
    <property type="evidence" value="ECO:0007669"/>
    <property type="project" value="InterPro"/>
</dbReference>
<dbReference type="InterPro" id="IPR000477">
    <property type="entry name" value="RT_dom"/>
</dbReference>
<evidence type="ECO:0000256" key="1">
    <source>
        <dbReference type="ARBA" id="ARBA00022729"/>
    </source>
</evidence>
<evidence type="ECO:0000259" key="7">
    <source>
        <dbReference type="PROSITE" id="PS50878"/>
    </source>
</evidence>
<dbReference type="InterPro" id="IPR036772">
    <property type="entry name" value="SRCR-like_dom_sf"/>
</dbReference>
<keyword evidence="3 5" id="KW-1015">Disulfide bond</keyword>
<dbReference type="OrthoDB" id="10037236at2759"/>
<feature type="disulfide bond" evidence="5">
    <location>
        <begin position="663"/>
        <end position="673"/>
    </location>
</feature>
<evidence type="ECO:0000256" key="2">
    <source>
        <dbReference type="ARBA" id="ARBA00022737"/>
    </source>
</evidence>
<reference evidence="9" key="1">
    <citation type="submission" date="2015-02" db="EMBL/GenBank/DDBJ databases">
        <title>Genome sequencing for Strongylocentrotus purpuratus.</title>
        <authorList>
            <person name="Murali S."/>
            <person name="Liu Y."/>
            <person name="Vee V."/>
            <person name="English A."/>
            <person name="Wang M."/>
            <person name="Skinner E."/>
            <person name="Han Y."/>
            <person name="Muzny D.M."/>
            <person name="Worley K.C."/>
            <person name="Gibbs R.A."/>
        </authorList>
    </citation>
    <scope>NUCLEOTIDE SEQUENCE</scope>
</reference>
<dbReference type="PANTHER" id="PTHR47510">
    <property type="entry name" value="REVERSE TRANSCRIPTASE DOMAIN-CONTAINING PROTEIN"/>
    <property type="match status" value="1"/>
</dbReference>
<dbReference type="SUPFAM" id="SSF56672">
    <property type="entry name" value="DNA/RNA polymerases"/>
    <property type="match status" value="1"/>
</dbReference>
<dbReference type="InterPro" id="IPR036691">
    <property type="entry name" value="Endo/exonu/phosph_ase_sf"/>
</dbReference>
<sequence length="796" mass="89023">MNAEFSVEKMQCSLGQQFLKPEPTSSVAVPDDLEVVWIKLQPKRLPRSVSTVVVAAIYHPPNAATADTLIDHLLHSMDAIASTHPETGFILLGDYNELDISTLTANRGFRQVVSVPTRGDQILDKIVTNMSVYYNSLTTLPPLGSSDHLAVSWIPTQYSPKPNRTRTRIARPIKDSAIREFGQILQNYDWSPVYQAENTNDKCDTFYSTLLPLIDEYFPLVVVKCHDNDKPWISPKIKALIGARQQAFIAGSNKWKGLRNKVIKLIKGAKSEFYVGRVRKMKESNPSQWHKNIKSMAGNKPSPPAIEVEGIDESDLAAIANTINRFFVSIAEDIDRLDLTDLPTYLPALPLPEIKPWDVYWELQHLNRRKAPGPDSIPARIISEFALELSSPLTAIFNESVRESVVPHRWKRAIVVPIPKASKPTIGDLRPISLTDHFAKILVKSISKWLVGDIGSAIDKSQYGNRKGYSTTHYLIDVLNTIYRNAENPKTVTTLVATDFSKPFDRIDHGLAVSKLLEMGASPSLVAWISSFLSNREQCVRYMSQLSDWMEISAGAPQGTRLGPLIFLCIINDVFKDSDVQCWKYVDDLSLLEFRLIGGTNDAEGRVEILHDGSWGTVCDDSWDLKDAEVVCRMLGFDGAFDAPLGARFGKGSGSIFLDEVQCQGTETDVKRCDHDGIGVHNCAHNEDASDLNAPPKLPERRLTRLSKVSTMKEPCQNQRFRTDEEQISAQQTRIDDNTHDYMDMTPRNKTASTNKDAQIDAYSLHVENKDTDTLPQDDTATVSRAICHDKTCEPM</sequence>
<evidence type="ECO:0000256" key="4">
    <source>
        <dbReference type="ARBA" id="ARBA00023180"/>
    </source>
</evidence>
<dbReference type="SUPFAM" id="SSF56487">
    <property type="entry name" value="SRCR-like"/>
    <property type="match status" value="1"/>
</dbReference>
<dbReference type="OMA" id="QHIDCAT"/>
<dbReference type="InterPro" id="IPR001190">
    <property type="entry name" value="SRCR"/>
</dbReference>
<evidence type="ECO:0000256" key="5">
    <source>
        <dbReference type="PROSITE-ProRule" id="PRU00196"/>
    </source>
</evidence>
<proteinExistence type="predicted"/>
<evidence type="ECO:0000256" key="3">
    <source>
        <dbReference type="ARBA" id="ARBA00023157"/>
    </source>
</evidence>